<keyword evidence="3" id="KW-1185">Reference proteome</keyword>
<feature type="compositionally biased region" description="Basic residues" evidence="1">
    <location>
        <begin position="85"/>
        <end position="102"/>
    </location>
</feature>
<feature type="compositionally biased region" description="Basic and acidic residues" evidence="1">
    <location>
        <begin position="44"/>
        <end position="59"/>
    </location>
</feature>
<evidence type="ECO:0000313" key="3">
    <source>
        <dbReference type="Proteomes" id="UP000265618"/>
    </source>
</evidence>
<organism evidence="2 3">
    <name type="scientific">Kipferlia bialata</name>
    <dbReference type="NCBI Taxonomy" id="797122"/>
    <lineage>
        <taxon>Eukaryota</taxon>
        <taxon>Metamonada</taxon>
        <taxon>Carpediemonas-like organisms</taxon>
        <taxon>Kipferlia</taxon>
    </lineage>
</organism>
<evidence type="ECO:0000256" key="1">
    <source>
        <dbReference type="SAM" id="MobiDB-lite"/>
    </source>
</evidence>
<evidence type="ECO:0000313" key="2">
    <source>
        <dbReference type="EMBL" id="GIQ85507.1"/>
    </source>
</evidence>
<reference evidence="2 3" key="1">
    <citation type="journal article" date="2018" name="PLoS ONE">
        <title>The draft genome of Kipferlia bialata reveals reductive genome evolution in fornicate parasites.</title>
        <authorList>
            <person name="Tanifuji G."/>
            <person name="Takabayashi S."/>
            <person name="Kume K."/>
            <person name="Takagi M."/>
            <person name="Nakayama T."/>
            <person name="Kamikawa R."/>
            <person name="Inagaki Y."/>
            <person name="Hashimoto T."/>
        </authorList>
    </citation>
    <scope>NUCLEOTIDE SEQUENCE [LARGE SCALE GENOMIC DNA]</scope>
    <source>
        <strain evidence="2">NY0173</strain>
    </source>
</reference>
<accession>A0A9K3CZM9</accession>
<gene>
    <name evidence="2" type="ORF">KIPB_007182</name>
</gene>
<sequence length="198" mass="21922">MFGVDGKKEVTHKVPKRLLKAPKRGAAAQRLETKRTKKLHKRTAKEEKARQKELERERLIAQGLDFPTKPSGVLEEGSLPPLTKDKKKKKKKSKKKGKRAKSTTRGAPRVAGLASRRAKSSGKAMDNTRADGGTYKVDVFQHLVVEAMNNISDAVEAGAPQLALRFAHQLRRRLSRGDAVALNLPDRIQTDSAQSDTQ</sequence>
<protein>
    <submittedName>
        <fullName evidence="2">Uncharacterized protein</fullName>
    </submittedName>
</protein>
<dbReference type="EMBL" id="BDIP01001978">
    <property type="protein sequence ID" value="GIQ85507.1"/>
    <property type="molecule type" value="Genomic_DNA"/>
</dbReference>
<dbReference type="AlphaFoldDB" id="A0A9K3CZM9"/>
<feature type="compositionally biased region" description="Basic and acidic residues" evidence="1">
    <location>
        <begin position="1"/>
        <end position="12"/>
    </location>
</feature>
<proteinExistence type="predicted"/>
<feature type="compositionally biased region" description="Basic residues" evidence="1">
    <location>
        <begin position="13"/>
        <end position="23"/>
    </location>
</feature>
<comment type="caution">
    <text evidence="2">The sequence shown here is derived from an EMBL/GenBank/DDBJ whole genome shotgun (WGS) entry which is preliminary data.</text>
</comment>
<name>A0A9K3CZM9_9EUKA</name>
<feature type="region of interest" description="Disordered" evidence="1">
    <location>
        <begin position="1"/>
        <end position="131"/>
    </location>
</feature>
<dbReference type="Proteomes" id="UP000265618">
    <property type="component" value="Unassembled WGS sequence"/>
</dbReference>